<name>A0A292PTV3_9PEZI</name>
<sequence length="76" mass="8301">MGSIERWVVPQSLGKLEYRDARKSGWGDLWTEKLEEVCELVRGGSNKKAEAPAESGDDAGLAESLDTKSQPPNGRI</sequence>
<reference evidence="2" key="1">
    <citation type="submission" date="2015-10" db="EMBL/GenBank/DDBJ databases">
        <authorList>
            <person name="Regsiter A."/>
            <person name="william w."/>
        </authorList>
    </citation>
    <scope>NUCLEOTIDE SEQUENCE</scope>
    <source>
        <strain evidence="2">Montdore</strain>
    </source>
</reference>
<protein>
    <submittedName>
        <fullName evidence="2">Uncharacterized protein</fullName>
    </submittedName>
</protein>
<keyword evidence="3" id="KW-1185">Reference proteome</keyword>
<feature type="compositionally biased region" description="Polar residues" evidence="1">
    <location>
        <begin position="67"/>
        <end position="76"/>
    </location>
</feature>
<accession>A0A292PTV3</accession>
<gene>
    <name evidence="2" type="ORF">GSTUAT00004997001</name>
</gene>
<proteinExistence type="predicted"/>
<dbReference type="AlphaFoldDB" id="A0A292PTV3"/>
<organism evidence="2 3">
    <name type="scientific">Tuber aestivum</name>
    <name type="common">summer truffle</name>
    <dbReference type="NCBI Taxonomy" id="59557"/>
    <lineage>
        <taxon>Eukaryota</taxon>
        <taxon>Fungi</taxon>
        <taxon>Dikarya</taxon>
        <taxon>Ascomycota</taxon>
        <taxon>Pezizomycotina</taxon>
        <taxon>Pezizomycetes</taxon>
        <taxon>Pezizales</taxon>
        <taxon>Tuberaceae</taxon>
        <taxon>Tuber</taxon>
    </lineage>
</organism>
<evidence type="ECO:0000313" key="2">
    <source>
        <dbReference type="EMBL" id="CUS10966.1"/>
    </source>
</evidence>
<evidence type="ECO:0000313" key="3">
    <source>
        <dbReference type="Proteomes" id="UP001412239"/>
    </source>
</evidence>
<dbReference type="Proteomes" id="UP001412239">
    <property type="component" value="Unassembled WGS sequence"/>
</dbReference>
<dbReference type="EMBL" id="LN891036">
    <property type="protein sequence ID" value="CUS10966.1"/>
    <property type="molecule type" value="Genomic_DNA"/>
</dbReference>
<feature type="region of interest" description="Disordered" evidence="1">
    <location>
        <begin position="42"/>
        <end position="76"/>
    </location>
</feature>
<evidence type="ECO:0000256" key="1">
    <source>
        <dbReference type="SAM" id="MobiDB-lite"/>
    </source>
</evidence>